<evidence type="ECO:0000313" key="5">
    <source>
        <dbReference type="Proteomes" id="UP000002281"/>
    </source>
</evidence>
<evidence type="ECO:0000313" key="6">
    <source>
        <dbReference type="VGNC" id="VGNC:51952"/>
    </source>
</evidence>
<dbReference type="Pfam" id="PF12020">
    <property type="entry name" value="TAFA"/>
    <property type="match status" value="1"/>
</dbReference>
<dbReference type="GO" id="GO:0048018">
    <property type="term" value="F:receptor ligand activity"/>
    <property type="evidence" value="ECO:0000318"/>
    <property type="project" value="GO_Central"/>
</dbReference>
<accession>F6SLM5</accession>
<feature type="region of interest" description="Disordered" evidence="3">
    <location>
        <begin position="75"/>
        <end position="105"/>
    </location>
</feature>
<dbReference type="OrthoDB" id="9924724at2759"/>
<feature type="compositionally biased region" description="Basic and acidic residues" evidence="3">
    <location>
        <begin position="92"/>
        <end position="105"/>
    </location>
</feature>
<dbReference type="PANTHER" id="PTHR31770:SF3">
    <property type="entry name" value="CHEMOKINE-LIKE PROTEIN TAFA-3"/>
    <property type="match status" value="1"/>
</dbReference>
<dbReference type="Ensembl" id="ENSECAT00000005455.4">
    <property type="protein sequence ID" value="ENSECAP00000003841.4"/>
    <property type="gene ID" value="ENSECAG00000005328.4"/>
</dbReference>
<keyword evidence="5" id="KW-1185">Reference proteome</keyword>
<evidence type="ECO:0000256" key="1">
    <source>
        <dbReference type="ARBA" id="ARBA00006101"/>
    </source>
</evidence>
<feature type="compositionally biased region" description="Basic and acidic residues" evidence="3">
    <location>
        <begin position="39"/>
        <end position="52"/>
    </location>
</feature>
<reference evidence="4" key="2">
    <citation type="submission" date="2025-08" db="UniProtKB">
        <authorList>
            <consortium name="Ensembl"/>
        </authorList>
    </citation>
    <scope>IDENTIFICATION</scope>
    <source>
        <strain evidence="4">Thoroughbred</strain>
    </source>
</reference>
<proteinExistence type="inferred from homology"/>
<dbReference type="Proteomes" id="UP000002281">
    <property type="component" value="Chromosome 5"/>
</dbReference>
<dbReference type="GeneTree" id="ENSGT00940000155644"/>
<evidence type="ECO:0000313" key="4">
    <source>
        <dbReference type="Ensembl" id="ENSECAP00000003841.4"/>
    </source>
</evidence>
<reference evidence="4 5" key="1">
    <citation type="journal article" date="2009" name="Science">
        <title>Genome sequence, comparative analysis, and population genetics of the domestic horse.</title>
        <authorList>
            <consortium name="Broad Institute Genome Sequencing Platform"/>
            <consortium name="Broad Institute Whole Genome Assembly Team"/>
            <person name="Wade C.M."/>
            <person name="Giulotto E."/>
            <person name="Sigurdsson S."/>
            <person name="Zoli M."/>
            <person name="Gnerre S."/>
            <person name="Imsland F."/>
            <person name="Lear T.L."/>
            <person name="Adelson D.L."/>
            <person name="Bailey E."/>
            <person name="Bellone R.R."/>
            <person name="Bloecker H."/>
            <person name="Distl O."/>
            <person name="Edgar R.C."/>
            <person name="Garber M."/>
            <person name="Leeb T."/>
            <person name="Mauceli E."/>
            <person name="MacLeod J.N."/>
            <person name="Penedo M.C.T."/>
            <person name="Raison J.M."/>
            <person name="Sharpe T."/>
            <person name="Vogel J."/>
            <person name="Andersson L."/>
            <person name="Antczak D.F."/>
            <person name="Biagi T."/>
            <person name="Binns M.M."/>
            <person name="Chowdhary B.P."/>
            <person name="Coleman S.J."/>
            <person name="Della Valle G."/>
            <person name="Fryc S."/>
            <person name="Guerin G."/>
            <person name="Hasegawa T."/>
            <person name="Hill E.W."/>
            <person name="Jurka J."/>
            <person name="Kiialainen A."/>
            <person name="Lindgren G."/>
            <person name="Liu J."/>
            <person name="Magnani E."/>
            <person name="Mickelson J.R."/>
            <person name="Murray J."/>
            <person name="Nergadze S.G."/>
            <person name="Onofrio R."/>
            <person name="Pedroni S."/>
            <person name="Piras M.F."/>
            <person name="Raudsepp T."/>
            <person name="Rocchi M."/>
            <person name="Roeed K.H."/>
            <person name="Ryder O.A."/>
            <person name="Searle S."/>
            <person name="Skow L."/>
            <person name="Swinburne J.E."/>
            <person name="Syvaenen A.C."/>
            <person name="Tozaki T."/>
            <person name="Valberg S.J."/>
            <person name="Vaudin M."/>
            <person name="White J.R."/>
            <person name="Zody M.C."/>
            <person name="Lander E.S."/>
            <person name="Lindblad-Toh K."/>
        </authorList>
    </citation>
    <scope>NUCLEOTIDE SEQUENCE [LARGE SCALE GENOMIC DNA]</scope>
    <source>
        <strain evidence="4 5">Thoroughbred</strain>
    </source>
</reference>
<dbReference type="GO" id="GO:1903980">
    <property type="term" value="P:positive regulation of microglial cell activation"/>
    <property type="evidence" value="ECO:0000318"/>
    <property type="project" value="GO_Central"/>
</dbReference>
<dbReference type="HOGENOM" id="CLU_126078_1_0_1"/>
<feature type="region of interest" description="Disordered" evidence="3">
    <location>
        <begin position="1"/>
        <end position="52"/>
    </location>
</feature>
<evidence type="ECO:0000256" key="3">
    <source>
        <dbReference type="SAM" id="MobiDB-lite"/>
    </source>
</evidence>
<dbReference type="VGNC" id="VGNC:51952">
    <property type="gene designation" value="TAFA3"/>
</dbReference>
<dbReference type="InParanoid" id="F6SLM5"/>
<keyword evidence="2" id="KW-0732">Signal</keyword>
<reference evidence="4" key="3">
    <citation type="submission" date="2025-09" db="UniProtKB">
        <authorList>
            <consortium name="Ensembl"/>
        </authorList>
    </citation>
    <scope>IDENTIFICATION</scope>
    <source>
        <strain evidence="4">Thoroughbred</strain>
    </source>
</reference>
<dbReference type="PaxDb" id="9796-ENSECAP00000003841"/>
<dbReference type="Bgee" id="ENSECAG00000005328">
    <property type="expression patterns" value="Expressed in retina and 13 other cell types or tissues"/>
</dbReference>
<comment type="similarity">
    <text evidence="1">Belongs to the TAFA family.</text>
</comment>
<organism evidence="4 5">
    <name type="scientific">Equus caballus</name>
    <name type="common">Horse</name>
    <dbReference type="NCBI Taxonomy" id="9796"/>
    <lineage>
        <taxon>Eukaryota</taxon>
        <taxon>Metazoa</taxon>
        <taxon>Chordata</taxon>
        <taxon>Craniata</taxon>
        <taxon>Vertebrata</taxon>
        <taxon>Euteleostomi</taxon>
        <taxon>Mammalia</taxon>
        <taxon>Eutheria</taxon>
        <taxon>Laurasiatheria</taxon>
        <taxon>Perissodactyla</taxon>
        <taxon>Equidae</taxon>
        <taxon>Equus</taxon>
    </lineage>
</organism>
<dbReference type="InterPro" id="IPR051743">
    <property type="entry name" value="TAFA_chemokine-like"/>
</dbReference>
<sequence>MEKPLGLWPLRLRDLEDPPSSLQEWEWGEGGGAEPAPYESRKQVRRGEEEEAERIQDLRGLFQQRSVRFCSGTLPWPSAPSQGQGGRASLRPVDEQTEAERSQKRMHDRAAQNWSTGGWLLALCLAWLWTLLASASLQPPAPTVLVKQGTCEVIAAHRCCNRNHIEERSQTVKCSCFSGQVAGTTRAKPSCVDASIVLQKWWCQMEPCLPGEECKVLPDLSGWSCSSGHKVKTTKLTPAFL</sequence>
<name>F6SLM5_HORSE</name>
<dbReference type="InterPro" id="IPR020350">
    <property type="entry name" value="Chemokine-like_TAFA"/>
</dbReference>
<dbReference type="PANTHER" id="PTHR31770">
    <property type="entry name" value="CHEMOKINE-LIKE PROTEIN TAFA FAMILY MEMBER"/>
    <property type="match status" value="1"/>
</dbReference>
<gene>
    <name evidence="4 6" type="primary">TAFA3</name>
</gene>
<dbReference type="GO" id="GO:0005615">
    <property type="term" value="C:extracellular space"/>
    <property type="evidence" value="ECO:0000318"/>
    <property type="project" value="GO_Central"/>
</dbReference>
<dbReference type="AlphaFoldDB" id="F6SLM5"/>
<evidence type="ECO:0000256" key="2">
    <source>
        <dbReference type="ARBA" id="ARBA00022729"/>
    </source>
</evidence>
<protein>
    <submittedName>
        <fullName evidence="4">TAFA chemokine like family member 3</fullName>
    </submittedName>
</protein>
<dbReference type="GO" id="GO:1903979">
    <property type="term" value="P:negative regulation of microglial cell activation"/>
    <property type="evidence" value="ECO:0000318"/>
    <property type="project" value="GO_Central"/>
</dbReference>
<dbReference type="STRING" id="9796.ENSECAP00000003841"/>